<name>A0A4P9A2M9_9BACT</name>
<dbReference type="EMBL" id="CP040004">
    <property type="protein sequence ID" value="QCT42031.1"/>
    <property type="molecule type" value="Genomic_DNA"/>
</dbReference>
<dbReference type="RefSeq" id="WP_138078585.1">
    <property type="nucleotide sequence ID" value="NZ_CP040004.1"/>
</dbReference>
<gene>
    <name evidence="1" type="ORF">FBF37_00900</name>
</gene>
<evidence type="ECO:0000313" key="2">
    <source>
        <dbReference type="Proteomes" id="UP000310639"/>
    </source>
</evidence>
<proteinExistence type="predicted"/>
<dbReference type="AlphaFoldDB" id="A0A4P9A2M9"/>
<protein>
    <submittedName>
        <fullName evidence="1">Uncharacterized protein</fullName>
    </submittedName>
</protein>
<sequence length="113" mass="12606">MNDNQHTQVNIQATMITKAQLSSVGINLPDDQAQALIQHVEDTVNERISEEIVDSLDDAQLAELVALQGDDVPAEQVEAWIRERVPEYDEIIEDNVTIVLGELVENSEAIQQQ</sequence>
<keyword evidence="2" id="KW-1185">Reference proteome</keyword>
<dbReference type="InterPro" id="IPR043722">
    <property type="entry name" value="DUF5663"/>
</dbReference>
<organism evidence="1 2">
    <name type="scientific">Candidatus Nanosynbacter featherlites</name>
    <dbReference type="NCBI Taxonomy" id="2572088"/>
    <lineage>
        <taxon>Bacteria</taxon>
        <taxon>Candidatus Saccharimonadota</taxon>
        <taxon>Candidatus Saccharimonadia</taxon>
        <taxon>Candidatus Nanosynbacterales</taxon>
        <taxon>Candidatus Nanosynbacteraceae</taxon>
        <taxon>Candidatus Nanosynbacter</taxon>
    </lineage>
</organism>
<accession>A0A4P9A2M9</accession>
<dbReference type="OrthoDB" id="9792055at2"/>
<dbReference type="KEGG" id="nft:FBF37_00900"/>
<evidence type="ECO:0000313" key="1">
    <source>
        <dbReference type="EMBL" id="QCT42031.1"/>
    </source>
</evidence>
<dbReference type="Pfam" id="PF18908">
    <property type="entry name" value="DUF5663"/>
    <property type="match status" value="1"/>
</dbReference>
<reference evidence="1 2" key="1">
    <citation type="submission" date="2019-04" db="EMBL/GenBank/DDBJ databases">
        <title>Saccharibacteria TM7 genomes.</title>
        <authorList>
            <person name="Bor B."/>
            <person name="He X."/>
            <person name="Chen T."/>
            <person name="Dewhirst F.E."/>
        </authorList>
    </citation>
    <scope>NUCLEOTIDE SEQUENCE [LARGE SCALE GENOMIC DNA]</scope>
    <source>
        <strain evidence="1 2">BB001</strain>
    </source>
</reference>
<dbReference type="Proteomes" id="UP000310639">
    <property type="component" value="Chromosome"/>
</dbReference>